<sequence>MTKKEKGVLKVTVIEAKNLKDEDKLGKSDPYVKLMIEGKKEQTTVKSGDLNPTYNEEFLFDIDGEKSLKLEVWDKDHIGKDDLIGKNDVKLSHVISKGSEDIWVTMREHTIGRNRGERKCNVGITPTPTHGLGDGDD</sequence>
<dbReference type="PROSITE" id="PS50004">
    <property type="entry name" value="C2"/>
    <property type="match status" value="1"/>
</dbReference>
<feature type="domain" description="C2" evidence="2">
    <location>
        <begin position="1"/>
        <end position="104"/>
    </location>
</feature>
<feature type="region of interest" description="Disordered" evidence="1">
    <location>
        <begin position="118"/>
        <end position="137"/>
    </location>
</feature>
<dbReference type="InterPro" id="IPR035892">
    <property type="entry name" value="C2_domain_sf"/>
</dbReference>
<dbReference type="PANTHER" id="PTHR10774">
    <property type="entry name" value="EXTENDED SYNAPTOTAGMIN-RELATED"/>
    <property type="match status" value="1"/>
</dbReference>
<comment type="caution">
    <text evidence="3">The sequence shown here is derived from an EMBL/GenBank/DDBJ whole genome shotgun (WGS) entry which is preliminary data.</text>
</comment>
<name>A0A9N8VFZ1_FUNMO</name>
<evidence type="ECO:0000259" key="2">
    <source>
        <dbReference type="PROSITE" id="PS50004"/>
    </source>
</evidence>
<dbReference type="AlphaFoldDB" id="A0A9N8VFZ1"/>
<dbReference type="Gene3D" id="2.60.40.150">
    <property type="entry name" value="C2 domain"/>
    <property type="match status" value="1"/>
</dbReference>
<dbReference type="CDD" id="cd00030">
    <property type="entry name" value="C2"/>
    <property type="match status" value="1"/>
</dbReference>
<proteinExistence type="predicted"/>
<evidence type="ECO:0000256" key="1">
    <source>
        <dbReference type="SAM" id="MobiDB-lite"/>
    </source>
</evidence>
<gene>
    <name evidence="3" type="ORF">FMOSSE_LOCUS1354</name>
</gene>
<dbReference type="PANTHER" id="PTHR10774:SF190">
    <property type="entry name" value="C2 CALCIUM_LIPID-BINDING ENDONUCLEASE_EXONUCLEASE_PHOSPHATASE-RELATED"/>
    <property type="match status" value="1"/>
</dbReference>
<dbReference type="InterPro" id="IPR045050">
    <property type="entry name" value="Synaptotagmin_plant"/>
</dbReference>
<dbReference type="EMBL" id="CAJVPP010000154">
    <property type="protein sequence ID" value="CAG8448614.1"/>
    <property type="molecule type" value="Genomic_DNA"/>
</dbReference>
<keyword evidence="4" id="KW-1185">Reference proteome</keyword>
<protein>
    <submittedName>
        <fullName evidence="3">6452_t:CDS:1</fullName>
    </submittedName>
</protein>
<evidence type="ECO:0000313" key="4">
    <source>
        <dbReference type="Proteomes" id="UP000789375"/>
    </source>
</evidence>
<dbReference type="InterPro" id="IPR000008">
    <property type="entry name" value="C2_dom"/>
</dbReference>
<dbReference type="SMART" id="SM00239">
    <property type="entry name" value="C2"/>
    <property type="match status" value="1"/>
</dbReference>
<dbReference type="Proteomes" id="UP000789375">
    <property type="component" value="Unassembled WGS sequence"/>
</dbReference>
<dbReference type="GO" id="GO:0005783">
    <property type="term" value="C:endoplasmic reticulum"/>
    <property type="evidence" value="ECO:0007669"/>
    <property type="project" value="TreeGrafter"/>
</dbReference>
<evidence type="ECO:0000313" key="3">
    <source>
        <dbReference type="EMBL" id="CAG8448614.1"/>
    </source>
</evidence>
<dbReference type="PRINTS" id="PR00360">
    <property type="entry name" value="C2DOMAIN"/>
</dbReference>
<dbReference type="Pfam" id="PF00168">
    <property type="entry name" value="C2"/>
    <property type="match status" value="1"/>
</dbReference>
<dbReference type="GO" id="GO:0008289">
    <property type="term" value="F:lipid binding"/>
    <property type="evidence" value="ECO:0007669"/>
    <property type="project" value="InterPro"/>
</dbReference>
<reference evidence="3" key="1">
    <citation type="submission" date="2021-06" db="EMBL/GenBank/DDBJ databases">
        <authorList>
            <person name="Kallberg Y."/>
            <person name="Tangrot J."/>
            <person name="Rosling A."/>
        </authorList>
    </citation>
    <scope>NUCLEOTIDE SEQUENCE</scope>
    <source>
        <strain evidence="3">87-6 pot B 2015</strain>
    </source>
</reference>
<dbReference type="SUPFAM" id="SSF49562">
    <property type="entry name" value="C2 domain (Calcium/lipid-binding domain, CaLB)"/>
    <property type="match status" value="1"/>
</dbReference>
<organism evidence="3 4">
    <name type="scientific">Funneliformis mosseae</name>
    <name type="common">Endomycorrhizal fungus</name>
    <name type="synonym">Glomus mosseae</name>
    <dbReference type="NCBI Taxonomy" id="27381"/>
    <lineage>
        <taxon>Eukaryota</taxon>
        <taxon>Fungi</taxon>
        <taxon>Fungi incertae sedis</taxon>
        <taxon>Mucoromycota</taxon>
        <taxon>Glomeromycotina</taxon>
        <taxon>Glomeromycetes</taxon>
        <taxon>Glomerales</taxon>
        <taxon>Glomeraceae</taxon>
        <taxon>Funneliformis</taxon>
    </lineage>
</organism>
<accession>A0A9N8VFZ1</accession>